<evidence type="ECO:0000259" key="5">
    <source>
        <dbReference type="Pfam" id="PF08386"/>
    </source>
</evidence>
<keyword evidence="7" id="KW-1185">Reference proteome</keyword>
<evidence type="ECO:0000313" key="6">
    <source>
        <dbReference type="EMBL" id="OAA59707.1"/>
    </source>
</evidence>
<evidence type="ECO:0000313" key="7">
    <source>
        <dbReference type="Proteomes" id="UP000076874"/>
    </source>
</evidence>
<organism evidence="6 7">
    <name type="scientific">Niveomyces insectorum RCEF 264</name>
    <dbReference type="NCBI Taxonomy" id="1081102"/>
    <lineage>
        <taxon>Eukaryota</taxon>
        <taxon>Fungi</taxon>
        <taxon>Dikarya</taxon>
        <taxon>Ascomycota</taxon>
        <taxon>Pezizomycotina</taxon>
        <taxon>Sordariomycetes</taxon>
        <taxon>Hypocreomycetidae</taxon>
        <taxon>Hypocreales</taxon>
        <taxon>Cordycipitaceae</taxon>
        <taxon>Niveomyces</taxon>
    </lineage>
</organism>
<gene>
    <name evidence="6" type="ORF">SPI_05905</name>
</gene>
<name>A0A167SKN7_9HYPO</name>
<reference evidence="6 7" key="1">
    <citation type="journal article" date="2016" name="Genome Biol. Evol.">
        <title>Divergent and convergent evolution of fungal pathogenicity.</title>
        <authorList>
            <person name="Shang Y."/>
            <person name="Xiao G."/>
            <person name="Zheng P."/>
            <person name="Cen K."/>
            <person name="Zhan S."/>
            <person name="Wang C."/>
        </authorList>
    </citation>
    <scope>NUCLEOTIDE SEQUENCE [LARGE SCALE GENOMIC DNA]</scope>
    <source>
        <strain evidence="6 7">RCEF 264</strain>
    </source>
</reference>
<dbReference type="Gene3D" id="3.40.50.1820">
    <property type="entry name" value="alpha/beta hydrolase"/>
    <property type="match status" value="1"/>
</dbReference>
<feature type="signal peptide" evidence="3">
    <location>
        <begin position="1"/>
        <end position="18"/>
    </location>
</feature>
<dbReference type="InterPro" id="IPR000073">
    <property type="entry name" value="AB_hydrolase_1"/>
</dbReference>
<dbReference type="STRING" id="1081102.A0A167SKN7"/>
<keyword evidence="2 6" id="KW-0378">Hydrolase</keyword>
<feature type="chain" id="PRO_5007892276" evidence="3">
    <location>
        <begin position="19"/>
        <end position="497"/>
    </location>
</feature>
<protein>
    <submittedName>
        <fullName evidence="6">Alpha/beta hydrolase fold-1</fullName>
    </submittedName>
</protein>
<comment type="similarity">
    <text evidence="1">Belongs to the peptidase S33 family.</text>
</comment>
<dbReference type="EMBL" id="AZHD01000010">
    <property type="protein sequence ID" value="OAA59707.1"/>
    <property type="molecule type" value="Genomic_DNA"/>
</dbReference>
<dbReference type="SUPFAM" id="SSF53474">
    <property type="entry name" value="alpha/beta-Hydrolases"/>
    <property type="match status" value="1"/>
</dbReference>
<dbReference type="PANTHER" id="PTHR43248:SF30">
    <property type="entry name" value="AB HYDROLASE-1 DOMAIN-CONTAINING PROTEIN"/>
    <property type="match status" value="1"/>
</dbReference>
<dbReference type="Proteomes" id="UP000076874">
    <property type="component" value="Unassembled WGS sequence"/>
</dbReference>
<dbReference type="InterPro" id="IPR029058">
    <property type="entry name" value="AB_hydrolase_fold"/>
</dbReference>
<feature type="domain" description="Peptidase S33 tripeptidyl aminopeptidase-like C-terminal" evidence="5">
    <location>
        <begin position="404"/>
        <end position="494"/>
    </location>
</feature>
<evidence type="ECO:0000256" key="1">
    <source>
        <dbReference type="ARBA" id="ARBA00010088"/>
    </source>
</evidence>
<evidence type="ECO:0000259" key="4">
    <source>
        <dbReference type="Pfam" id="PF00561"/>
    </source>
</evidence>
<comment type="caution">
    <text evidence="6">The sequence shown here is derived from an EMBL/GenBank/DDBJ whole genome shotgun (WGS) entry which is preliminary data.</text>
</comment>
<evidence type="ECO:0000256" key="2">
    <source>
        <dbReference type="ARBA" id="ARBA00022801"/>
    </source>
</evidence>
<feature type="domain" description="AB hydrolase-1" evidence="4">
    <location>
        <begin position="86"/>
        <end position="282"/>
    </location>
</feature>
<dbReference type="Pfam" id="PF00561">
    <property type="entry name" value="Abhydrolase_1"/>
    <property type="match status" value="1"/>
</dbReference>
<dbReference type="GO" id="GO:0016787">
    <property type="term" value="F:hydrolase activity"/>
    <property type="evidence" value="ECO:0007669"/>
    <property type="project" value="UniProtKB-KW"/>
</dbReference>
<keyword evidence="3" id="KW-0732">Signal</keyword>
<evidence type="ECO:0000256" key="3">
    <source>
        <dbReference type="SAM" id="SignalP"/>
    </source>
</evidence>
<dbReference type="InterPro" id="IPR013595">
    <property type="entry name" value="Pept_S33_TAP-like_C"/>
</dbReference>
<proteinExistence type="inferred from homology"/>
<accession>A0A167SKN7</accession>
<dbReference type="Pfam" id="PF08386">
    <property type="entry name" value="Abhydrolase_4"/>
    <property type="match status" value="1"/>
</dbReference>
<dbReference type="InterPro" id="IPR051601">
    <property type="entry name" value="Serine_prot/Carboxylest_S33"/>
</dbReference>
<dbReference type="AlphaFoldDB" id="A0A167SKN7"/>
<dbReference type="OrthoDB" id="425534at2759"/>
<dbReference type="PANTHER" id="PTHR43248">
    <property type="entry name" value="2-SUCCINYL-6-HYDROXY-2,4-CYCLOHEXADIENE-1-CARBOXYLATE SYNTHASE"/>
    <property type="match status" value="1"/>
</dbReference>
<sequence>MKSQCLLASLGFLCFARAHPFALTGSNSTTLNWGKCPDEYNGTWPSSISCAELVVPMDWGNSLGPTITIMMNKAPATNSQKRIGSLILNPGGPGGSGMEFVANGVSGTGLSFSDELREHFDLIGPDPRGIGYSTPMRCNPDLWNKRVTIQPKNESEYESVLAYWRELGEDCKARTGPAFDHFNTDNTARDLEAIRIALGEGPINYFGMSYGTALGSRYLELFPGNIRTLLLDAVCDSALNETSFSSTELQSYEVVVDHFAAWAGANESSPLHGRDVGALLDDLFTRADKTPVKAPGCHQDNSTALQCRPDVTGEEMRFNLQLLLLYPIQYPTTAQAVLEAANGNATQLSTEWYVQDRNVVFSEKGVACKDWPSSSTWAEWQLKTYLLKSISPHLQGINWDTGIQMSCQAWPTTPTGNPHNIQVSSASAPVLLVNSLYDTETPYSWAVNQQRGIDGSVLLTRDGDGHSSYVLFGDTQKAMDAYLVNVTVPEPGTVYSS</sequence>